<dbReference type="Pfam" id="PF12849">
    <property type="entry name" value="PBP_like_2"/>
    <property type="match status" value="1"/>
</dbReference>
<dbReference type="STRING" id="53254.SAMN05660750_03661"/>
<evidence type="ECO:0000313" key="11">
    <source>
        <dbReference type="EMBL" id="SKC01488.1"/>
    </source>
</evidence>
<evidence type="ECO:0000256" key="5">
    <source>
        <dbReference type="ARBA" id="ARBA00022448"/>
    </source>
</evidence>
<dbReference type="GO" id="GO:0043190">
    <property type="term" value="C:ATP-binding cassette (ABC) transporter complex"/>
    <property type="evidence" value="ECO:0007669"/>
    <property type="project" value="InterPro"/>
</dbReference>
<dbReference type="Proteomes" id="UP000190130">
    <property type="component" value="Unassembled WGS sequence"/>
</dbReference>
<proteinExistence type="inferred from homology"/>
<evidence type="ECO:0000256" key="4">
    <source>
        <dbReference type="ARBA" id="ARBA00021889"/>
    </source>
</evidence>
<feature type="signal peptide" evidence="8">
    <location>
        <begin position="1"/>
        <end position="20"/>
    </location>
</feature>
<dbReference type="AlphaFoldDB" id="A0A0Q3KLV7"/>
<dbReference type="PANTHER" id="PTHR42996">
    <property type="entry name" value="PHOSPHATE-BINDING PROTEIN PSTS"/>
    <property type="match status" value="1"/>
</dbReference>
<protein>
    <recommendedName>
        <fullName evidence="4 7">Phosphate-binding protein PstS</fullName>
    </recommendedName>
</protein>
<evidence type="ECO:0000256" key="6">
    <source>
        <dbReference type="ARBA" id="ARBA00022592"/>
    </source>
</evidence>
<dbReference type="Proteomes" id="UP000051562">
    <property type="component" value="Unassembled WGS sequence"/>
</dbReference>
<dbReference type="CDD" id="cd13565">
    <property type="entry name" value="PBP2_PstS"/>
    <property type="match status" value="1"/>
</dbReference>
<evidence type="ECO:0000256" key="7">
    <source>
        <dbReference type="PIRNR" id="PIRNR002756"/>
    </source>
</evidence>
<dbReference type="InterPro" id="IPR024370">
    <property type="entry name" value="PBP_domain"/>
</dbReference>
<evidence type="ECO:0000256" key="3">
    <source>
        <dbReference type="ARBA" id="ARBA00011529"/>
    </source>
</evidence>
<evidence type="ECO:0000313" key="10">
    <source>
        <dbReference type="EMBL" id="KQK30595.1"/>
    </source>
</evidence>
<dbReference type="RefSeq" id="WP_055728126.1">
    <property type="nucleotide sequence ID" value="NZ_FUYX01000010.1"/>
</dbReference>
<sequence>MRKILVLAAVAAGIAGSAQAADITGAGATFPFPIYSKWAEAYKKEAGVGLNYQSIGSGGGIRQIKAKTVAFGATDAPLKGEDLSKDGLIQFPTVMGGVVPAVNIAGVEPGKLKLSGEIIAQIYLGDIKKWNDPKIAALNAGLTLPDANINPVYRSDGSGTTFVFTDYLSKVSADWKSKIGANTAVQWPVGIGGKGNEGVSASVKQVANSIGYVEYAYAKQNKLSHALVKNADGNFPAPEEKAFQAAAANANWSEQPGFGISLNNQKGAEAWPITSATFILVHAKPEKPEEVQAALKFFDWAYKGGDKLASDLDYVALPANVKDQVRNAWKGVTDNAGKPIF</sequence>
<dbReference type="OrthoDB" id="9801510at2"/>
<reference evidence="10 12" key="1">
    <citation type="submission" date="2015-10" db="EMBL/GenBank/DDBJ databases">
        <title>Draft genome of Bosea thiooxidans.</title>
        <authorList>
            <person name="Wang X."/>
        </authorList>
    </citation>
    <scope>NUCLEOTIDE SEQUENCE [LARGE SCALE GENOMIC DNA]</scope>
    <source>
        <strain evidence="10 12">CGMCC 9174</strain>
    </source>
</reference>
<dbReference type="InterPro" id="IPR050962">
    <property type="entry name" value="Phosphate-bind_PstS"/>
</dbReference>
<gene>
    <name evidence="10" type="ORF">ARD30_04575</name>
    <name evidence="11" type="ORF">SAMN05660750_03661</name>
</gene>
<dbReference type="GO" id="GO:0035435">
    <property type="term" value="P:phosphate ion transmembrane transport"/>
    <property type="evidence" value="ECO:0007669"/>
    <property type="project" value="InterPro"/>
</dbReference>
<feature type="domain" description="PBP" evidence="9">
    <location>
        <begin position="17"/>
        <end position="302"/>
    </location>
</feature>
<dbReference type="PANTHER" id="PTHR42996:SF1">
    <property type="entry name" value="PHOSPHATE-BINDING PROTEIN PSTS"/>
    <property type="match status" value="1"/>
</dbReference>
<evidence type="ECO:0000313" key="12">
    <source>
        <dbReference type="Proteomes" id="UP000051562"/>
    </source>
</evidence>
<keyword evidence="8" id="KW-0732">Signal</keyword>
<comment type="similarity">
    <text evidence="2 7">Belongs to the PstS family.</text>
</comment>
<keyword evidence="6 7" id="KW-0592">Phosphate transport</keyword>
<accession>A0A0Q3KLV7</accession>
<keyword evidence="5 7" id="KW-0813">Transport</keyword>
<dbReference type="NCBIfam" id="TIGR00975">
    <property type="entry name" value="3a0107s03"/>
    <property type="match status" value="1"/>
</dbReference>
<dbReference type="EMBL" id="FUYX01000010">
    <property type="protein sequence ID" value="SKC01488.1"/>
    <property type="molecule type" value="Genomic_DNA"/>
</dbReference>
<organism evidence="10 12">
    <name type="scientific">Bosea thiooxidans</name>
    <dbReference type="NCBI Taxonomy" id="53254"/>
    <lineage>
        <taxon>Bacteria</taxon>
        <taxon>Pseudomonadati</taxon>
        <taxon>Pseudomonadota</taxon>
        <taxon>Alphaproteobacteria</taxon>
        <taxon>Hyphomicrobiales</taxon>
        <taxon>Boseaceae</taxon>
        <taxon>Bosea</taxon>
    </lineage>
</organism>
<evidence type="ECO:0000259" key="9">
    <source>
        <dbReference type="Pfam" id="PF12849"/>
    </source>
</evidence>
<dbReference type="PIRSF" id="PIRSF002756">
    <property type="entry name" value="PstS"/>
    <property type="match status" value="1"/>
</dbReference>
<evidence type="ECO:0000256" key="2">
    <source>
        <dbReference type="ARBA" id="ARBA00008725"/>
    </source>
</evidence>
<dbReference type="SUPFAM" id="SSF53850">
    <property type="entry name" value="Periplasmic binding protein-like II"/>
    <property type="match status" value="1"/>
</dbReference>
<name>A0A0Q3KLV7_9HYPH</name>
<evidence type="ECO:0000256" key="1">
    <source>
        <dbReference type="ARBA" id="ARBA00002841"/>
    </source>
</evidence>
<comment type="function">
    <text evidence="1 7">Part of the ABC transporter complex PstSACB involved in phosphate import.</text>
</comment>
<evidence type="ECO:0000313" key="13">
    <source>
        <dbReference type="Proteomes" id="UP000190130"/>
    </source>
</evidence>
<dbReference type="GO" id="GO:0042301">
    <property type="term" value="F:phosphate ion binding"/>
    <property type="evidence" value="ECO:0007669"/>
    <property type="project" value="InterPro"/>
</dbReference>
<dbReference type="Gene3D" id="3.40.190.10">
    <property type="entry name" value="Periplasmic binding protein-like II"/>
    <property type="match status" value="2"/>
</dbReference>
<dbReference type="InterPro" id="IPR005673">
    <property type="entry name" value="ABC_phos-bd_PstS"/>
</dbReference>
<reference evidence="11 13" key="2">
    <citation type="submission" date="2017-02" db="EMBL/GenBank/DDBJ databases">
        <authorList>
            <person name="Peterson S.W."/>
        </authorList>
    </citation>
    <scope>NUCLEOTIDE SEQUENCE [LARGE SCALE GENOMIC DNA]</scope>
    <source>
        <strain evidence="11 13">DSM 9653</strain>
    </source>
</reference>
<comment type="subunit">
    <text evidence="3 7">The complex is composed of two ATP-binding proteins (PstB), two transmembrane proteins (PstC and PstA) and a solute-binding protein (PstS).</text>
</comment>
<feature type="chain" id="PRO_5014520473" description="Phosphate-binding protein PstS" evidence="8">
    <location>
        <begin position="21"/>
        <end position="341"/>
    </location>
</feature>
<dbReference type="EMBL" id="LMAR01000034">
    <property type="protein sequence ID" value="KQK30595.1"/>
    <property type="molecule type" value="Genomic_DNA"/>
</dbReference>
<dbReference type="NCBIfam" id="NF008171">
    <property type="entry name" value="PRK10918.1"/>
    <property type="match status" value="1"/>
</dbReference>
<keyword evidence="12" id="KW-1185">Reference proteome</keyword>
<evidence type="ECO:0000256" key="8">
    <source>
        <dbReference type="SAM" id="SignalP"/>
    </source>
</evidence>